<dbReference type="Proteomes" id="UP000182870">
    <property type="component" value="Unassembled WGS sequence"/>
</dbReference>
<dbReference type="Pfam" id="PF05045">
    <property type="entry name" value="RgpF"/>
    <property type="match status" value="1"/>
</dbReference>
<gene>
    <name evidence="1" type="ORF">SAMN05216392_0832</name>
</gene>
<organism evidence="1 2">
    <name type="scientific">Streptococcus equinus</name>
    <name type="common">Streptococcus bovis</name>
    <dbReference type="NCBI Taxonomy" id="1335"/>
    <lineage>
        <taxon>Bacteria</taxon>
        <taxon>Bacillati</taxon>
        <taxon>Bacillota</taxon>
        <taxon>Bacilli</taxon>
        <taxon>Lactobacillales</taxon>
        <taxon>Streptococcaceae</taxon>
        <taxon>Streptococcus</taxon>
    </lineage>
</organism>
<dbReference type="EMBL" id="FNKE01000001">
    <property type="protein sequence ID" value="SDQ17881.1"/>
    <property type="molecule type" value="Genomic_DNA"/>
</dbReference>
<dbReference type="AlphaFoldDB" id="A0A1H0YSI7"/>
<proteinExistence type="predicted"/>
<sequence>MKRLLLYVHFNKYNHISSHVYYQLTKMRPLFSKVVFISNSSINDNDYHKLVEHRLMDSFIQRENIGFDFAAWRDGMTAVGFEELATYDSVTIMNDTCFGPLWDIKDYYLEYESDDSVDFWGLTNNRATPKSRYTQGFREHIQSYFITFKKSVIVSPEFKNFWENVKNYTNVQDVIDNYETQVTTKFLDAGFKYKVIFNTVNEDASHMLHADFSFYHPTAILSHRVPFIKVKAIDNNQHITPYLLDEIAKQSDYPVDLIVSHMSEINFPDFKYLLARKYVKEVPAVSLADKKVAVHLHVFYVDLLEDFLNAFENFHFSYDLYITTDSETKQQEIKSILDENGKNARIFVTGNIGRDVLPMLKLKEYLSDYDYIGHFHTKKSKEADFWAGESWRNELIDMLIKPADNILANFENDKLGLVIADIPTFFRFNKIVDAWNEHLIAPEMNDLWEKMGMTKTIDFNNFHTFVMSYGTFVWFKYDALKPLFDLELTDEDVPAEPLPQNSILHAIERLLVYIAWNEHYDFRISKNQVSITPFVDNKLYNERGDSAPHTYVDFTYMGGIKGAFKYIFVGPARAMKYIVKRTLEKMTHDRKG</sequence>
<dbReference type="RefSeq" id="WP_074560545.1">
    <property type="nucleotide sequence ID" value="NZ_FNKE01000001.1"/>
</dbReference>
<evidence type="ECO:0000313" key="2">
    <source>
        <dbReference type="Proteomes" id="UP000182870"/>
    </source>
</evidence>
<dbReference type="InterPro" id="IPR007739">
    <property type="entry name" value="RgpF"/>
</dbReference>
<dbReference type="GO" id="GO:0016740">
    <property type="term" value="F:transferase activity"/>
    <property type="evidence" value="ECO:0007669"/>
    <property type="project" value="UniProtKB-KW"/>
</dbReference>
<dbReference type="OrthoDB" id="9815339at2"/>
<protein>
    <submittedName>
        <fullName evidence="1">Rhamnosyltransferase</fullName>
    </submittedName>
</protein>
<evidence type="ECO:0000313" key="1">
    <source>
        <dbReference type="EMBL" id="SDQ17881.1"/>
    </source>
</evidence>
<accession>A0A1H0YSI7</accession>
<keyword evidence="1" id="KW-0808">Transferase</keyword>
<reference evidence="1 2" key="1">
    <citation type="submission" date="2016-10" db="EMBL/GenBank/DDBJ databases">
        <authorList>
            <person name="de Groot N.N."/>
        </authorList>
    </citation>
    <scope>NUCLEOTIDE SEQUENCE [LARGE SCALE GENOMIC DNA]</scope>
    <source>
        <strain evidence="1 2">Sb05</strain>
    </source>
</reference>
<name>A0A1H0YSI7_STREI</name>